<organism evidence="1 2">
    <name type="scientific">Aeromonas veronii</name>
    <dbReference type="NCBI Taxonomy" id="654"/>
    <lineage>
        <taxon>Bacteria</taxon>
        <taxon>Pseudomonadati</taxon>
        <taxon>Pseudomonadota</taxon>
        <taxon>Gammaproteobacteria</taxon>
        <taxon>Aeromonadales</taxon>
        <taxon>Aeromonadaceae</taxon>
        <taxon>Aeromonas</taxon>
    </lineage>
</organism>
<dbReference type="AlphaFoldDB" id="A0A4S5CDG8"/>
<dbReference type="InterPro" id="IPR011989">
    <property type="entry name" value="ARM-like"/>
</dbReference>
<dbReference type="RefSeq" id="WP_136502069.1">
    <property type="nucleotide sequence ID" value="NZ_SSUX01000011.1"/>
</dbReference>
<dbReference type="Gene3D" id="1.25.10.10">
    <property type="entry name" value="Leucine-rich Repeat Variant"/>
    <property type="match status" value="2"/>
</dbReference>
<accession>A0A4S5CDG8</accession>
<evidence type="ECO:0000313" key="2">
    <source>
        <dbReference type="Proteomes" id="UP000309618"/>
    </source>
</evidence>
<evidence type="ECO:0000313" key="1">
    <source>
        <dbReference type="EMBL" id="THJ43630.1"/>
    </source>
</evidence>
<dbReference type="Proteomes" id="UP000309618">
    <property type="component" value="Unassembled WGS sequence"/>
</dbReference>
<dbReference type="InterPro" id="IPR016024">
    <property type="entry name" value="ARM-type_fold"/>
</dbReference>
<comment type="caution">
    <text evidence="1">The sequence shown here is derived from an EMBL/GenBank/DDBJ whole genome shotgun (WGS) entry which is preliminary data.</text>
</comment>
<dbReference type="EMBL" id="SSUX01000011">
    <property type="protein sequence ID" value="THJ43630.1"/>
    <property type="molecule type" value="Genomic_DNA"/>
</dbReference>
<sequence length="390" mass="43350">MDLSPDDLKNLQVSKLCEIARDGDTPPAIMMALINHTEMVRIALAENTNLSENVKAMLLNDSCLYVRSSLARYQTLTASHLHLLLIDHADVRSSLASNESLNLETFQQLASDSTQAIRVRVAENPNAPIAVLDALSKGLYWERAAVAANHNTSRSTLSVLATDPDVPVRMAVAKNPHTPTETLILQAQDQSQKVLMALIERESLSTEVIDALIVNADDDVREAIANNRYLNAHHTEILSHDESAEVRVTLASNPLLSTKVFKTLAQDTFSWVRYGLLENAVLPPSTLLSLLCADPVQGVRSRAIELARRKPLDYWLSENISLSQNWVLDNQNVQTGDILLRNDMHSAYQAIQAAELERKICTHAVPPHQTPPAECINQRHDGFRSKRRFL</sequence>
<reference evidence="1 2" key="1">
    <citation type="submission" date="2019-04" db="EMBL/GenBank/DDBJ databases">
        <title>Comparative genomics of Aeromonas veronii strains pathogenic to fish.</title>
        <authorList>
            <person name="Cascarano M.C."/>
            <person name="Smyrli M."/>
            <person name="Katharios P."/>
        </authorList>
    </citation>
    <scope>NUCLEOTIDE SEQUENCE [LARGE SCALE GENOMIC DNA]</scope>
    <source>
        <strain evidence="1 2">XU1</strain>
    </source>
</reference>
<evidence type="ECO:0008006" key="3">
    <source>
        <dbReference type="Google" id="ProtNLM"/>
    </source>
</evidence>
<name>A0A4S5CDG8_AERVE</name>
<proteinExistence type="predicted"/>
<protein>
    <recommendedName>
        <fullName evidence="3">DUF2336 domain-containing protein</fullName>
    </recommendedName>
</protein>
<gene>
    <name evidence="1" type="ORF">E8Q35_15090</name>
</gene>
<dbReference type="SUPFAM" id="SSF48371">
    <property type="entry name" value="ARM repeat"/>
    <property type="match status" value="2"/>
</dbReference>